<dbReference type="PANTHER" id="PTHR25466:SF14">
    <property type="entry name" value="BUTYROPHILIN SUBFAMILY 2 MEMBER A2-LIKE-RELATED"/>
    <property type="match status" value="1"/>
</dbReference>
<dbReference type="SMART" id="SM00409">
    <property type="entry name" value="IG"/>
    <property type="match status" value="2"/>
</dbReference>
<dbReference type="Proteomes" id="UP001364617">
    <property type="component" value="Unassembled WGS sequence"/>
</dbReference>
<dbReference type="SUPFAM" id="SSF48726">
    <property type="entry name" value="Immunoglobulin"/>
    <property type="match status" value="2"/>
</dbReference>
<organism evidence="14 15">
    <name type="scientific">Phoxinus phoxinus</name>
    <name type="common">Eurasian minnow</name>
    <dbReference type="NCBI Taxonomy" id="58324"/>
    <lineage>
        <taxon>Eukaryota</taxon>
        <taxon>Metazoa</taxon>
        <taxon>Chordata</taxon>
        <taxon>Craniata</taxon>
        <taxon>Vertebrata</taxon>
        <taxon>Euteleostomi</taxon>
        <taxon>Actinopterygii</taxon>
        <taxon>Neopterygii</taxon>
        <taxon>Teleostei</taxon>
        <taxon>Ostariophysi</taxon>
        <taxon>Cypriniformes</taxon>
        <taxon>Leuciscidae</taxon>
        <taxon>Phoxininae</taxon>
        <taxon>Phoxinus</taxon>
    </lineage>
</organism>
<sequence length="398" mass="44965">MFVSTETGYVNFKKELLTDYTRHTNSLILCEIMKLVIFLWILPVTLGDIFVTCIYSAECLLPCTSTNLDIIHWYKDTEPVHSFYYNQNQLSHQSEDYKGRTSLLPESEIKNGNVSLLLKNIRVQDEGRYRCYTANDKTNDEKFVSVSVEAAVKSVDITLKDDTVTCGTSGVYPQPEVSWSSDPPANEPLNTFQLTEEKLFMVTSELKVGITSTYKYSCSITSKGRTKTATLEEQAVSELPENEIIFKCPVPKDVNYTLILQFSTTVLTYDSKTSMKEISEQWKDKVTFTPENGEVKLSLLNKEQLGRYTCESTSADGDRHIMQALVSSRDLETVYICIGIIAAIIAIAIAIAIFVVIKRKKSQNKFSKDTEIQRYCRTASQTSKKGSETEELKDNGNK</sequence>
<proteinExistence type="predicted"/>
<name>A0AAN9C666_9TELE</name>
<dbReference type="GO" id="GO:0042130">
    <property type="term" value="P:negative regulation of T cell proliferation"/>
    <property type="evidence" value="ECO:0007669"/>
    <property type="project" value="TreeGrafter"/>
</dbReference>
<evidence type="ECO:0000256" key="12">
    <source>
        <dbReference type="SAM" id="Phobius"/>
    </source>
</evidence>
<feature type="domain" description="Ig-like" evidence="13">
    <location>
        <begin position="141"/>
        <end position="237"/>
    </location>
</feature>
<evidence type="ECO:0000256" key="6">
    <source>
        <dbReference type="ARBA" id="ARBA00023136"/>
    </source>
</evidence>
<dbReference type="InterPro" id="IPR036179">
    <property type="entry name" value="Ig-like_dom_sf"/>
</dbReference>
<accession>A0AAN9C666</accession>
<evidence type="ECO:0000256" key="1">
    <source>
        <dbReference type="ARBA" id="ARBA00004251"/>
    </source>
</evidence>
<dbReference type="InterPro" id="IPR013783">
    <property type="entry name" value="Ig-like_fold"/>
</dbReference>
<evidence type="ECO:0000256" key="3">
    <source>
        <dbReference type="ARBA" id="ARBA00022692"/>
    </source>
</evidence>
<dbReference type="Gene3D" id="2.60.40.10">
    <property type="entry name" value="Immunoglobulins"/>
    <property type="match status" value="3"/>
</dbReference>
<dbReference type="InterPro" id="IPR003599">
    <property type="entry name" value="Ig_sub"/>
</dbReference>
<keyword evidence="8" id="KW-0675">Receptor</keyword>
<dbReference type="InterPro" id="IPR013106">
    <property type="entry name" value="Ig_V-set"/>
</dbReference>
<keyword evidence="4" id="KW-0732">Signal</keyword>
<keyword evidence="5 12" id="KW-1133">Transmembrane helix</keyword>
<reference evidence="14 15" key="1">
    <citation type="submission" date="2024-02" db="EMBL/GenBank/DDBJ databases">
        <title>Chromosome-level genome assembly of the Eurasian Minnow (Phoxinus phoxinus).</title>
        <authorList>
            <person name="Oriowo T.O."/>
            <person name="Martin S."/>
            <person name="Stange M."/>
            <person name="Chrysostomakis Y."/>
            <person name="Brown T."/>
            <person name="Winkler S."/>
            <person name="Kukowka S."/>
            <person name="Myers E.W."/>
            <person name="Bohne A."/>
        </authorList>
    </citation>
    <scope>NUCLEOTIDE SEQUENCE [LARGE SCALE GENOMIC DNA]</scope>
    <source>
        <strain evidence="14">ZFMK-TIS-60720</strain>
        <tissue evidence="14">Whole Organism</tissue>
    </source>
</reference>
<dbReference type="GO" id="GO:0042102">
    <property type="term" value="P:positive regulation of T cell proliferation"/>
    <property type="evidence" value="ECO:0007669"/>
    <property type="project" value="TreeGrafter"/>
</dbReference>
<evidence type="ECO:0000256" key="5">
    <source>
        <dbReference type="ARBA" id="ARBA00022989"/>
    </source>
</evidence>
<evidence type="ECO:0000256" key="4">
    <source>
        <dbReference type="ARBA" id="ARBA00022729"/>
    </source>
</evidence>
<dbReference type="PANTHER" id="PTHR25466">
    <property type="entry name" value="T-LYMPHOCYTE ACTIVATION ANTIGEN"/>
    <property type="match status" value="1"/>
</dbReference>
<dbReference type="Pfam" id="PF08205">
    <property type="entry name" value="C2-set_2"/>
    <property type="match status" value="1"/>
</dbReference>
<feature type="domain" description="Ig-like" evidence="13">
    <location>
        <begin position="51"/>
        <end position="135"/>
    </location>
</feature>
<evidence type="ECO:0000259" key="13">
    <source>
        <dbReference type="PROSITE" id="PS50835"/>
    </source>
</evidence>
<keyword evidence="2" id="KW-1003">Cell membrane</keyword>
<keyword evidence="10" id="KW-0393">Immunoglobulin domain</keyword>
<evidence type="ECO:0000313" key="15">
    <source>
        <dbReference type="Proteomes" id="UP001364617"/>
    </source>
</evidence>
<feature type="transmembrane region" description="Helical" evidence="12">
    <location>
        <begin position="333"/>
        <end position="357"/>
    </location>
</feature>
<evidence type="ECO:0000313" key="14">
    <source>
        <dbReference type="EMBL" id="KAK7123645.1"/>
    </source>
</evidence>
<evidence type="ECO:0000256" key="7">
    <source>
        <dbReference type="ARBA" id="ARBA00023157"/>
    </source>
</evidence>
<feature type="compositionally biased region" description="Basic and acidic residues" evidence="11">
    <location>
        <begin position="385"/>
        <end position="398"/>
    </location>
</feature>
<dbReference type="InterPro" id="IPR051713">
    <property type="entry name" value="T-cell_Activation_Regulation"/>
</dbReference>
<evidence type="ECO:0000256" key="9">
    <source>
        <dbReference type="ARBA" id="ARBA00023180"/>
    </source>
</evidence>
<dbReference type="Pfam" id="PF07686">
    <property type="entry name" value="V-set"/>
    <property type="match status" value="1"/>
</dbReference>
<keyword evidence="9" id="KW-0325">Glycoprotein</keyword>
<keyword evidence="7" id="KW-1015">Disulfide bond</keyword>
<dbReference type="PROSITE" id="PS50835">
    <property type="entry name" value="IG_LIKE"/>
    <property type="match status" value="2"/>
</dbReference>
<protein>
    <recommendedName>
        <fullName evidence="13">Ig-like domain-containing protein</fullName>
    </recommendedName>
</protein>
<comment type="caution">
    <text evidence="14">The sequence shown here is derived from an EMBL/GenBank/DDBJ whole genome shotgun (WGS) entry which is preliminary data.</text>
</comment>
<dbReference type="GO" id="GO:0071222">
    <property type="term" value="P:cellular response to lipopolysaccharide"/>
    <property type="evidence" value="ECO:0007669"/>
    <property type="project" value="TreeGrafter"/>
</dbReference>
<dbReference type="GO" id="GO:0031295">
    <property type="term" value="P:T cell costimulation"/>
    <property type="evidence" value="ECO:0007669"/>
    <property type="project" value="TreeGrafter"/>
</dbReference>
<dbReference type="GO" id="GO:0006955">
    <property type="term" value="P:immune response"/>
    <property type="evidence" value="ECO:0007669"/>
    <property type="project" value="TreeGrafter"/>
</dbReference>
<evidence type="ECO:0000256" key="10">
    <source>
        <dbReference type="ARBA" id="ARBA00023319"/>
    </source>
</evidence>
<keyword evidence="3 12" id="KW-0812">Transmembrane</keyword>
<comment type="subcellular location">
    <subcellularLocation>
        <location evidence="1">Cell membrane</location>
        <topology evidence="1">Single-pass type I membrane protein</topology>
    </subcellularLocation>
</comment>
<dbReference type="InterPro" id="IPR013162">
    <property type="entry name" value="CD80_C2-set"/>
</dbReference>
<dbReference type="GO" id="GO:0009897">
    <property type="term" value="C:external side of plasma membrane"/>
    <property type="evidence" value="ECO:0007669"/>
    <property type="project" value="TreeGrafter"/>
</dbReference>
<keyword evidence="15" id="KW-1185">Reference proteome</keyword>
<evidence type="ECO:0000256" key="8">
    <source>
        <dbReference type="ARBA" id="ARBA00023170"/>
    </source>
</evidence>
<evidence type="ECO:0000256" key="11">
    <source>
        <dbReference type="SAM" id="MobiDB-lite"/>
    </source>
</evidence>
<dbReference type="GO" id="GO:0007166">
    <property type="term" value="P:cell surface receptor signaling pathway"/>
    <property type="evidence" value="ECO:0007669"/>
    <property type="project" value="TreeGrafter"/>
</dbReference>
<dbReference type="FunFam" id="2.60.40.10:FF:000142">
    <property type="entry name" value="V-set domain-containing T-cell activation inhibitor 1"/>
    <property type="match status" value="1"/>
</dbReference>
<keyword evidence="6 12" id="KW-0472">Membrane</keyword>
<dbReference type="EMBL" id="JAYKXH010000024">
    <property type="protein sequence ID" value="KAK7123645.1"/>
    <property type="molecule type" value="Genomic_DNA"/>
</dbReference>
<feature type="region of interest" description="Disordered" evidence="11">
    <location>
        <begin position="378"/>
        <end position="398"/>
    </location>
</feature>
<gene>
    <name evidence="14" type="ORF">R3I93_021923</name>
</gene>
<evidence type="ECO:0000256" key="2">
    <source>
        <dbReference type="ARBA" id="ARBA00022475"/>
    </source>
</evidence>
<dbReference type="AlphaFoldDB" id="A0AAN9C666"/>
<dbReference type="InterPro" id="IPR007110">
    <property type="entry name" value="Ig-like_dom"/>
</dbReference>